<reference evidence="1 2" key="1">
    <citation type="submission" date="2024-09" db="EMBL/GenBank/DDBJ databases">
        <title>Rethinking Asexuality: The Enigmatic Case of Functional Sexual Genes in Lepraria (Stereocaulaceae).</title>
        <authorList>
            <person name="Doellman M."/>
            <person name="Sun Y."/>
            <person name="Barcenas-Pena A."/>
            <person name="Lumbsch H.T."/>
            <person name="Grewe F."/>
        </authorList>
    </citation>
    <scope>NUCLEOTIDE SEQUENCE [LARGE SCALE GENOMIC DNA]</scope>
    <source>
        <strain evidence="1 2">Mercado 3170</strain>
    </source>
</reference>
<organism evidence="1 2">
    <name type="scientific">Stereocaulon virgatum</name>
    <dbReference type="NCBI Taxonomy" id="373712"/>
    <lineage>
        <taxon>Eukaryota</taxon>
        <taxon>Fungi</taxon>
        <taxon>Dikarya</taxon>
        <taxon>Ascomycota</taxon>
        <taxon>Pezizomycotina</taxon>
        <taxon>Lecanoromycetes</taxon>
        <taxon>OSLEUM clade</taxon>
        <taxon>Lecanoromycetidae</taxon>
        <taxon>Lecanorales</taxon>
        <taxon>Lecanorineae</taxon>
        <taxon>Stereocaulaceae</taxon>
        <taxon>Stereocaulon</taxon>
    </lineage>
</organism>
<proteinExistence type="predicted"/>
<sequence>MAHDWEISSYRRKFLLASTVWELEELECACYLVKSRLERWRDSNSAHYAPALAHRLLEGFKYDKDDWDLSNRLKSTPESHISYAVFHRRDFALHLYFNSQSRVAWADTLEVCELRAGYQYSEASSGELGAGEDSCFHKHP</sequence>
<dbReference type="Proteomes" id="UP001590950">
    <property type="component" value="Unassembled WGS sequence"/>
</dbReference>
<protein>
    <submittedName>
        <fullName evidence="1">Uncharacterized protein</fullName>
    </submittedName>
</protein>
<evidence type="ECO:0000313" key="1">
    <source>
        <dbReference type="EMBL" id="KAL2045506.1"/>
    </source>
</evidence>
<comment type="caution">
    <text evidence="1">The sequence shown here is derived from an EMBL/GenBank/DDBJ whole genome shotgun (WGS) entry which is preliminary data.</text>
</comment>
<accession>A0ABR4AJ29</accession>
<evidence type="ECO:0000313" key="2">
    <source>
        <dbReference type="Proteomes" id="UP001590950"/>
    </source>
</evidence>
<keyword evidence="2" id="KW-1185">Reference proteome</keyword>
<name>A0ABR4AJ29_9LECA</name>
<dbReference type="EMBL" id="JBEFKJ010000006">
    <property type="protein sequence ID" value="KAL2045506.1"/>
    <property type="molecule type" value="Genomic_DNA"/>
</dbReference>
<gene>
    <name evidence="1" type="ORF">N7G274_001934</name>
</gene>